<evidence type="ECO:0000256" key="10">
    <source>
        <dbReference type="ARBA" id="ARBA00032441"/>
    </source>
</evidence>
<dbReference type="InterPro" id="IPR003442">
    <property type="entry name" value="T6A_TsaE"/>
</dbReference>
<dbReference type="GO" id="GO:0005737">
    <property type="term" value="C:cytoplasm"/>
    <property type="evidence" value="ECO:0007669"/>
    <property type="project" value="UniProtKB-SubCell"/>
</dbReference>
<dbReference type="SUPFAM" id="SSF52540">
    <property type="entry name" value="P-loop containing nucleoside triphosphate hydrolases"/>
    <property type="match status" value="1"/>
</dbReference>
<keyword evidence="7" id="KW-0547">Nucleotide-binding</keyword>
<keyword evidence="4" id="KW-0963">Cytoplasm</keyword>
<name>A0A1G7MTY3_9BACT</name>
<evidence type="ECO:0000256" key="3">
    <source>
        <dbReference type="ARBA" id="ARBA00019010"/>
    </source>
</evidence>
<comment type="subcellular location">
    <subcellularLocation>
        <location evidence="1">Cytoplasm</location>
    </subcellularLocation>
</comment>
<keyword evidence="5" id="KW-0819">tRNA processing</keyword>
<dbReference type="InterPro" id="IPR027417">
    <property type="entry name" value="P-loop_NTPase"/>
</dbReference>
<keyword evidence="9" id="KW-0460">Magnesium</keyword>
<keyword evidence="8" id="KW-0067">ATP-binding</keyword>
<organism evidence="11 12">
    <name type="scientific">Terriglobus roseus</name>
    <dbReference type="NCBI Taxonomy" id="392734"/>
    <lineage>
        <taxon>Bacteria</taxon>
        <taxon>Pseudomonadati</taxon>
        <taxon>Acidobacteriota</taxon>
        <taxon>Terriglobia</taxon>
        <taxon>Terriglobales</taxon>
        <taxon>Acidobacteriaceae</taxon>
        <taxon>Terriglobus</taxon>
    </lineage>
</organism>
<dbReference type="Pfam" id="PF02367">
    <property type="entry name" value="TsaE"/>
    <property type="match status" value="1"/>
</dbReference>
<dbReference type="AlphaFoldDB" id="A0A1G7MTY3"/>
<dbReference type="EMBL" id="LT629690">
    <property type="protein sequence ID" value="SDF64589.1"/>
    <property type="molecule type" value="Genomic_DNA"/>
</dbReference>
<dbReference type="Gene3D" id="3.40.50.300">
    <property type="entry name" value="P-loop containing nucleotide triphosphate hydrolases"/>
    <property type="match status" value="1"/>
</dbReference>
<dbReference type="NCBIfam" id="TIGR00150">
    <property type="entry name" value="T6A_YjeE"/>
    <property type="match status" value="1"/>
</dbReference>
<dbReference type="Proteomes" id="UP000182427">
    <property type="component" value="Chromosome I"/>
</dbReference>
<proteinExistence type="inferred from homology"/>
<evidence type="ECO:0000256" key="5">
    <source>
        <dbReference type="ARBA" id="ARBA00022694"/>
    </source>
</evidence>
<keyword evidence="12" id="KW-1185">Reference proteome</keyword>
<accession>A0A1G7MTY3</accession>
<dbReference type="GO" id="GO:0005524">
    <property type="term" value="F:ATP binding"/>
    <property type="evidence" value="ECO:0007669"/>
    <property type="project" value="UniProtKB-KW"/>
</dbReference>
<keyword evidence="6" id="KW-0479">Metal-binding</keyword>
<gene>
    <name evidence="11" type="ORF">SAMN05444167_2889</name>
</gene>
<evidence type="ECO:0000313" key="11">
    <source>
        <dbReference type="EMBL" id="SDF64589.1"/>
    </source>
</evidence>
<evidence type="ECO:0000256" key="8">
    <source>
        <dbReference type="ARBA" id="ARBA00022840"/>
    </source>
</evidence>
<sequence length="145" mass="16256">MIEKRLKTRSVNGTMALAQNIMELMLPAPRLVILKGDLGAGKTTLVKGIAQCIGANAEDVTSPTFTLVHEYQGTKLKLYHLDLYRLEKDEELLSLGIEEMEADPNALVLVEWGEKFPSLLQRARGAVVITQGEEPDERWFFVQML</sequence>
<evidence type="ECO:0000256" key="2">
    <source>
        <dbReference type="ARBA" id="ARBA00007599"/>
    </source>
</evidence>
<evidence type="ECO:0000256" key="4">
    <source>
        <dbReference type="ARBA" id="ARBA00022490"/>
    </source>
</evidence>
<dbReference type="GO" id="GO:0046872">
    <property type="term" value="F:metal ion binding"/>
    <property type="evidence" value="ECO:0007669"/>
    <property type="project" value="UniProtKB-KW"/>
</dbReference>
<evidence type="ECO:0000313" key="12">
    <source>
        <dbReference type="Proteomes" id="UP000182427"/>
    </source>
</evidence>
<evidence type="ECO:0000256" key="7">
    <source>
        <dbReference type="ARBA" id="ARBA00022741"/>
    </source>
</evidence>
<dbReference type="GO" id="GO:0002949">
    <property type="term" value="P:tRNA threonylcarbamoyladenosine modification"/>
    <property type="evidence" value="ECO:0007669"/>
    <property type="project" value="InterPro"/>
</dbReference>
<protein>
    <recommendedName>
        <fullName evidence="3">tRNA threonylcarbamoyladenosine biosynthesis protein TsaE</fullName>
    </recommendedName>
    <alternativeName>
        <fullName evidence="10">t(6)A37 threonylcarbamoyladenosine biosynthesis protein TsaE</fullName>
    </alternativeName>
</protein>
<dbReference type="RefSeq" id="WP_083345763.1">
    <property type="nucleotide sequence ID" value="NZ_LT629690.1"/>
</dbReference>
<dbReference type="PANTHER" id="PTHR33540:SF2">
    <property type="entry name" value="TRNA THREONYLCARBAMOYLADENOSINE BIOSYNTHESIS PROTEIN TSAE"/>
    <property type="match status" value="1"/>
</dbReference>
<evidence type="ECO:0000256" key="9">
    <source>
        <dbReference type="ARBA" id="ARBA00022842"/>
    </source>
</evidence>
<dbReference type="OrthoDB" id="9815896at2"/>
<dbReference type="PANTHER" id="PTHR33540">
    <property type="entry name" value="TRNA THREONYLCARBAMOYLADENOSINE BIOSYNTHESIS PROTEIN TSAE"/>
    <property type="match status" value="1"/>
</dbReference>
<reference evidence="11 12" key="1">
    <citation type="submission" date="2016-10" db="EMBL/GenBank/DDBJ databases">
        <authorList>
            <person name="de Groot N.N."/>
        </authorList>
    </citation>
    <scope>NUCLEOTIDE SEQUENCE [LARGE SCALE GENOMIC DNA]</scope>
    <source>
        <strain evidence="11 12">GAS232</strain>
    </source>
</reference>
<evidence type="ECO:0000256" key="6">
    <source>
        <dbReference type="ARBA" id="ARBA00022723"/>
    </source>
</evidence>
<evidence type="ECO:0000256" key="1">
    <source>
        <dbReference type="ARBA" id="ARBA00004496"/>
    </source>
</evidence>
<comment type="similarity">
    <text evidence="2">Belongs to the TsaE family.</text>
</comment>